<sequence>MSLKCELQQIFEIWFLHDKKDISRDPRFSISCALSAWPSS</sequence>
<proteinExistence type="predicted"/>
<gene>
    <name evidence="1" type="ORF">HOLDEFILI_04145</name>
</gene>
<comment type="caution">
    <text evidence="1">The sequence shown here is derived from an EMBL/GenBank/DDBJ whole genome shotgun (WGS) entry which is preliminary data.</text>
</comment>
<protein>
    <submittedName>
        <fullName evidence="1">Uncharacterized protein</fullName>
    </submittedName>
</protein>
<accession>B9YE71</accession>
<evidence type="ECO:0000313" key="1">
    <source>
        <dbReference type="EMBL" id="EEF65716.1"/>
    </source>
</evidence>
<dbReference type="HOGENOM" id="CLU_3290778_0_0_9"/>
<organism evidence="1 2">
    <name type="scientific">Holdemania filiformis DSM 12042</name>
    <dbReference type="NCBI Taxonomy" id="545696"/>
    <lineage>
        <taxon>Bacteria</taxon>
        <taxon>Bacillati</taxon>
        <taxon>Bacillota</taxon>
        <taxon>Erysipelotrichia</taxon>
        <taxon>Erysipelotrichales</taxon>
        <taxon>Erysipelotrichaceae</taxon>
        <taxon>Holdemania</taxon>
    </lineage>
</organism>
<name>B9YE71_9FIRM</name>
<evidence type="ECO:0000313" key="2">
    <source>
        <dbReference type="Proteomes" id="UP000005950"/>
    </source>
</evidence>
<reference evidence="1 2" key="1">
    <citation type="submission" date="2008-12" db="EMBL/GenBank/DDBJ databases">
        <authorList>
            <person name="Fulton L."/>
            <person name="Clifton S."/>
            <person name="Fulton B."/>
            <person name="Xu J."/>
            <person name="Minx P."/>
            <person name="Pepin K.H."/>
            <person name="Johnson M."/>
            <person name="Bhonagiri V."/>
            <person name="Nash W.E."/>
            <person name="Mardis E.R."/>
            <person name="Wilson R.K."/>
        </authorList>
    </citation>
    <scope>NUCLEOTIDE SEQUENCE [LARGE SCALE GENOMIC DNA]</scope>
    <source>
        <strain evidence="1 2">DSM 12042</strain>
    </source>
</reference>
<reference evidence="1 2" key="2">
    <citation type="submission" date="2009-02" db="EMBL/GenBank/DDBJ databases">
        <title>Draft genome sequence of Holdemania filiformis DSM 12042.</title>
        <authorList>
            <person name="Sudarsanam P."/>
            <person name="Ley R."/>
            <person name="Guruge J."/>
            <person name="Turnbaugh P.J."/>
            <person name="Mahowald M."/>
            <person name="Liep D."/>
            <person name="Gordon J."/>
        </authorList>
    </citation>
    <scope>NUCLEOTIDE SEQUENCE [LARGE SCALE GENOMIC DNA]</scope>
    <source>
        <strain evidence="1 2">DSM 12042</strain>
    </source>
</reference>
<dbReference type="AlphaFoldDB" id="B9YE71"/>
<dbReference type="Proteomes" id="UP000005950">
    <property type="component" value="Unassembled WGS sequence"/>
</dbReference>
<dbReference type="EMBL" id="ACCF01000261">
    <property type="protein sequence ID" value="EEF65716.1"/>
    <property type="molecule type" value="Genomic_DNA"/>
</dbReference>